<evidence type="ECO:0000313" key="2">
    <source>
        <dbReference type="Proteomes" id="UP000016801"/>
    </source>
</evidence>
<comment type="caution">
    <text evidence="1">The sequence shown here is derived from an EMBL/GenBank/DDBJ whole genome shotgun (WGS) entry which is preliminary data.</text>
</comment>
<dbReference type="AlphaFoldDB" id="M1WG90"/>
<dbReference type="EMBL" id="CAGA01000085">
    <property type="protein sequence ID" value="CCE34353.1"/>
    <property type="molecule type" value="Genomic_DNA"/>
</dbReference>
<sequence>MEVKSKICLPPSMQFATLDELLAFPQQWRAYVKIG</sequence>
<gene>
    <name evidence="1" type="ORF">CPUR_08285</name>
</gene>
<accession>M1WG90</accession>
<reference evidence="1 2" key="1">
    <citation type="journal article" date="2013" name="PLoS Genet.">
        <title>Plant-symbiotic fungi as chemical engineers: Multi-genome analysis of the Clavicipitaceae reveals dynamics of alkaloid loci.</title>
        <authorList>
            <person name="Schardl C.L."/>
            <person name="Young C.A."/>
            <person name="Hesse U."/>
            <person name="Amyotte S.G."/>
            <person name="Andreeva K."/>
            <person name="Calie P.J."/>
            <person name="Fleetwood D.J."/>
            <person name="Haws D.C."/>
            <person name="Moore N."/>
            <person name="Oeser B."/>
            <person name="Panaccione D.G."/>
            <person name="Schweri K.K."/>
            <person name="Voisey C.R."/>
            <person name="Farman M.L."/>
            <person name="Jaromczyk J.W."/>
            <person name="Roe B.A."/>
            <person name="O'Sullivan D.M."/>
            <person name="Scott B."/>
            <person name="Tudzynski P."/>
            <person name="An Z."/>
            <person name="Arnaoudova E.G."/>
            <person name="Bullock C.T."/>
            <person name="Charlton N.D."/>
            <person name="Chen L."/>
            <person name="Cox M."/>
            <person name="Dinkins R.D."/>
            <person name="Florea S."/>
            <person name="Glenn A.E."/>
            <person name="Gordon A."/>
            <person name="Gueldener U."/>
            <person name="Harris D.R."/>
            <person name="Hollin W."/>
            <person name="Jaromczyk J."/>
            <person name="Johnson R.D."/>
            <person name="Khan A.K."/>
            <person name="Leistner E."/>
            <person name="Leuchtmann A."/>
            <person name="Li C."/>
            <person name="Liu J."/>
            <person name="Liu J."/>
            <person name="Liu M."/>
            <person name="Mace W."/>
            <person name="Machado C."/>
            <person name="Nagabhyru P."/>
            <person name="Pan J."/>
            <person name="Schmid J."/>
            <person name="Sugawara K."/>
            <person name="Steiner U."/>
            <person name="Takach J.E."/>
            <person name="Tanaka E."/>
            <person name="Webb J.S."/>
            <person name="Wilson E.V."/>
            <person name="Wiseman J.L."/>
            <person name="Yoshida R."/>
            <person name="Zeng Z."/>
        </authorList>
    </citation>
    <scope>NUCLEOTIDE SEQUENCE [LARGE SCALE GENOMIC DNA]</scope>
    <source>
        <strain evidence="1 2">20.1</strain>
    </source>
</reference>
<protein>
    <submittedName>
        <fullName evidence="1">Uncharacterized protein</fullName>
    </submittedName>
</protein>
<dbReference type="VEuPathDB" id="FungiDB:CPUR_08285"/>
<evidence type="ECO:0000313" key="1">
    <source>
        <dbReference type="EMBL" id="CCE34353.1"/>
    </source>
</evidence>
<dbReference type="Proteomes" id="UP000016801">
    <property type="component" value="Unassembled WGS sequence"/>
</dbReference>
<dbReference type="HOGENOM" id="CLU_3368427_0_0_1"/>
<name>M1WG90_CLAP2</name>
<organism evidence="1 2">
    <name type="scientific">Claviceps purpurea (strain 20.1)</name>
    <name type="common">Ergot fungus</name>
    <name type="synonym">Sphacelia segetum</name>
    <dbReference type="NCBI Taxonomy" id="1111077"/>
    <lineage>
        <taxon>Eukaryota</taxon>
        <taxon>Fungi</taxon>
        <taxon>Dikarya</taxon>
        <taxon>Ascomycota</taxon>
        <taxon>Pezizomycotina</taxon>
        <taxon>Sordariomycetes</taxon>
        <taxon>Hypocreomycetidae</taxon>
        <taxon>Hypocreales</taxon>
        <taxon>Clavicipitaceae</taxon>
        <taxon>Claviceps</taxon>
    </lineage>
</organism>
<proteinExistence type="predicted"/>
<keyword evidence="2" id="KW-1185">Reference proteome</keyword>